<keyword evidence="1 4" id="KW-0489">Methyltransferase</keyword>
<dbReference type="InterPro" id="IPR002935">
    <property type="entry name" value="SAM_O-MeTrfase"/>
</dbReference>
<evidence type="ECO:0000256" key="3">
    <source>
        <dbReference type="ARBA" id="ARBA00022691"/>
    </source>
</evidence>
<dbReference type="Gene3D" id="3.40.50.150">
    <property type="entry name" value="Vaccinia Virus protein VP39"/>
    <property type="match status" value="1"/>
</dbReference>
<keyword evidence="2 4" id="KW-0808">Transferase</keyword>
<sequence length="222" mass="23743">MGQEQWTKVDEYFSAQLIGDDQVLTAALAAADEADLPQIAVAPNQGKLLHLLARTAGAKRILEVGMLGGYSTIWLGRALPADGQLITLEIDARHAEVARQNLELAGLGKQVEVRIGRAADTLAALDAEGVEPFDFYFIDADKVSNPDYVAWAIEHAHPGTLIVVDNVVRGGAVADADSTDPSVLGTRRLHDELAASDRVTATSIQTVGTKGYDGFTLIRVER</sequence>
<dbReference type="InterPro" id="IPR029063">
    <property type="entry name" value="SAM-dependent_MTases_sf"/>
</dbReference>
<dbReference type="RefSeq" id="WP_184910888.1">
    <property type="nucleotide sequence ID" value="NZ_JACHJR010000001.1"/>
</dbReference>
<evidence type="ECO:0000256" key="1">
    <source>
        <dbReference type="ARBA" id="ARBA00022603"/>
    </source>
</evidence>
<dbReference type="GO" id="GO:0008757">
    <property type="term" value="F:S-adenosylmethionine-dependent methyltransferase activity"/>
    <property type="evidence" value="ECO:0007669"/>
    <property type="project" value="TreeGrafter"/>
</dbReference>
<dbReference type="SUPFAM" id="SSF53335">
    <property type="entry name" value="S-adenosyl-L-methionine-dependent methyltransferases"/>
    <property type="match status" value="1"/>
</dbReference>
<dbReference type="GO" id="GO:0008171">
    <property type="term" value="F:O-methyltransferase activity"/>
    <property type="evidence" value="ECO:0007669"/>
    <property type="project" value="InterPro"/>
</dbReference>
<keyword evidence="5" id="KW-1185">Reference proteome</keyword>
<evidence type="ECO:0000313" key="5">
    <source>
        <dbReference type="Proteomes" id="UP000573327"/>
    </source>
</evidence>
<evidence type="ECO:0000256" key="2">
    <source>
        <dbReference type="ARBA" id="ARBA00022679"/>
    </source>
</evidence>
<dbReference type="Proteomes" id="UP000573327">
    <property type="component" value="Unassembled WGS sequence"/>
</dbReference>
<gene>
    <name evidence="4" type="ORF">F4556_000270</name>
</gene>
<accession>A0A7W7S6D5</accession>
<comment type="caution">
    <text evidence="4">The sequence shown here is derived from an EMBL/GenBank/DDBJ whole genome shotgun (WGS) entry which is preliminary data.</text>
</comment>
<dbReference type="Pfam" id="PF01596">
    <property type="entry name" value="Methyltransf_3"/>
    <property type="match status" value="1"/>
</dbReference>
<protein>
    <submittedName>
        <fullName evidence="4">Putative O-methyltransferase YrrM</fullName>
    </submittedName>
</protein>
<dbReference type="PANTHER" id="PTHR10509:SF14">
    <property type="entry name" value="CAFFEOYL-COA O-METHYLTRANSFERASE 3-RELATED"/>
    <property type="match status" value="1"/>
</dbReference>
<dbReference type="GO" id="GO:0032259">
    <property type="term" value="P:methylation"/>
    <property type="evidence" value="ECO:0007669"/>
    <property type="project" value="UniProtKB-KW"/>
</dbReference>
<dbReference type="EMBL" id="JACHJR010000001">
    <property type="protein sequence ID" value="MBB4944735.1"/>
    <property type="molecule type" value="Genomic_DNA"/>
</dbReference>
<dbReference type="InterPro" id="IPR050362">
    <property type="entry name" value="Cation-dep_OMT"/>
</dbReference>
<reference evidence="4 5" key="1">
    <citation type="submission" date="2020-08" db="EMBL/GenBank/DDBJ databases">
        <title>Sequencing the genomes of 1000 actinobacteria strains.</title>
        <authorList>
            <person name="Klenk H.-P."/>
        </authorList>
    </citation>
    <scope>NUCLEOTIDE SEQUENCE [LARGE SCALE GENOMIC DNA]</scope>
    <source>
        <strain evidence="4 5">DSM 44786</strain>
    </source>
</reference>
<dbReference type="AlphaFoldDB" id="A0A7W7S6D5"/>
<proteinExistence type="predicted"/>
<organism evidence="4 5">
    <name type="scientific">Kitasatospora gansuensis</name>
    <dbReference type="NCBI Taxonomy" id="258050"/>
    <lineage>
        <taxon>Bacteria</taxon>
        <taxon>Bacillati</taxon>
        <taxon>Actinomycetota</taxon>
        <taxon>Actinomycetes</taxon>
        <taxon>Kitasatosporales</taxon>
        <taxon>Streptomycetaceae</taxon>
        <taxon>Kitasatospora</taxon>
    </lineage>
</organism>
<name>A0A7W7S6D5_9ACTN</name>
<dbReference type="PROSITE" id="PS51682">
    <property type="entry name" value="SAM_OMT_I"/>
    <property type="match status" value="1"/>
</dbReference>
<dbReference type="PANTHER" id="PTHR10509">
    <property type="entry name" value="O-METHYLTRANSFERASE-RELATED"/>
    <property type="match status" value="1"/>
</dbReference>
<evidence type="ECO:0000313" key="4">
    <source>
        <dbReference type="EMBL" id="MBB4944735.1"/>
    </source>
</evidence>
<keyword evidence="3" id="KW-0949">S-adenosyl-L-methionine</keyword>